<evidence type="ECO:0000313" key="4">
    <source>
        <dbReference type="Proteomes" id="UP000628736"/>
    </source>
</evidence>
<evidence type="ECO:0000256" key="1">
    <source>
        <dbReference type="SAM" id="MobiDB-lite"/>
    </source>
</evidence>
<evidence type="ECO:0000256" key="2">
    <source>
        <dbReference type="SAM" id="SignalP"/>
    </source>
</evidence>
<dbReference type="InterPro" id="IPR011330">
    <property type="entry name" value="Glyco_hydro/deAcase_b/a-brl"/>
</dbReference>
<dbReference type="GO" id="GO:0005975">
    <property type="term" value="P:carbohydrate metabolic process"/>
    <property type="evidence" value="ECO:0007669"/>
    <property type="project" value="InterPro"/>
</dbReference>
<feature type="region of interest" description="Disordered" evidence="1">
    <location>
        <begin position="186"/>
        <end position="207"/>
    </location>
</feature>
<reference evidence="3" key="1">
    <citation type="submission" date="2020-08" db="EMBL/GenBank/DDBJ databases">
        <title>Genome public.</title>
        <authorList>
            <person name="Liu C."/>
            <person name="Sun Q."/>
        </authorList>
    </citation>
    <scope>NUCLEOTIDE SEQUENCE</scope>
    <source>
        <strain evidence="3">NSJ-23</strain>
    </source>
</reference>
<keyword evidence="4" id="KW-1185">Reference proteome</keyword>
<accession>A0A8J6J8K0</accession>
<dbReference type="Proteomes" id="UP000628736">
    <property type="component" value="Unassembled WGS sequence"/>
</dbReference>
<dbReference type="Gene3D" id="3.20.20.370">
    <property type="entry name" value="Glycoside hydrolase/deacetylase"/>
    <property type="match status" value="1"/>
</dbReference>
<keyword evidence="2" id="KW-0732">Signal</keyword>
<feature type="chain" id="PRO_5039159442" description="Polysaccharide deacetylase family protein" evidence="2">
    <location>
        <begin position="28"/>
        <end position="385"/>
    </location>
</feature>
<feature type="signal peptide" evidence="2">
    <location>
        <begin position="1"/>
        <end position="27"/>
    </location>
</feature>
<proteinExistence type="predicted"/>
<name>A0A8J6J8K0_9FIRM</name>
<evidence type="ECO:0008006" key="5">
    <source>
        <dbReference type="Google" id="ProtNLM"/>
    </source>
</evidence>
<dbReference type="AlphaFoldDB" id="A0A8J6J8K0"/>
<dbReference type="RefSeq" id="WP_186852776.1">
    <property type="nucleotide sequence ID" value="NZ_JACOPO010000004.1"/>
</dbReference>
<evidence type="ECO:0000313" key="3">
    <source>
        <dbReference type="EMBL" id="MBC5722756.1"/>
    </source>
</evidence>
<comment type="caution">
    <text evidence="3">The sequence shown here is derived from an EMBL/GenBank/DDBJ whole genome shotgun (WGS) entry which is preliminary data.</text>
</comment>
<gene>
    <name evidence="3" type="ORF">H8S11_08025</name>
</gene>
<sequence length="385" mass="42646">MDLKKRMISLLLSLVLCGAVFVPPASSASSTVYFTSINDNLRPLTADTMPTWSGGVLYVPYTVFLAQYNGGFKLVDVDYSYIHTSTTHKLTLYTLQQMLTFDLKNGTCREEISGESYPAQAIMRNGIPYLPVVMVCNFFGLDFSYTAFSQGYLVRINNDSVVLSDAKLIDAASNLINRYLREYNQSINPAPDTTTPTSPPTEPDESNTTNVSTYLAFLCKDGHGLDQILSALDSAGNQALFFFTPEALEQEDDLVRRILGTGHSVGILADGGTLDQTRALLEEGNRALEHLAYTRTTVAYVPDGQRELLELEGWVCWDQTMALSPSGTVGPNTFAVNTLNRLEGRTRTTYLTLEGGENTARILSALLRQLRYEHFVVYTPMETRL</sequence>
<dbReference type="SUPFAM" id="SSF88713">
    <property type="entry name" value="Glycoside hydrolase/deacetylase"/>
    <property type="match status" value="1"/>
</dbReference>
<protein>
    <recommendedName>
        <fullName evidence="5">Polysaccharide deacetylase family protein</fullName>
    </recommendedName>
</protein>
<organism evidence="3 4">
    <name type="scientific">Flintibacter hominis</name>
    <dbReference type="NCBI Taxonomy" id="2763048"/>
    <lineage>
        <taxon>Bacteria</taxon>
        <taxon>Bacillati</taxon>
        <taxon>Bacillota</taxon>
        <taxon>Clostridia</taxon>
        <taxon>Eubacteriales</taxon>
        <taxon>Flintibacter</taxon>
    </lineage>
</organism>
<dbReference type="EMBL" id="JACOPO010000004">
    <property type="protein sequence ID" value="MBC5722756.1"/>
    <property type="molecule type" value="Genomic_DNA"/>
</dbReference>